<gene>
    <name evidence="2" type="ORF">ANCDUO_22972</name>
</gene>
<dbReference type="AlphaFoldDB" id="A0A0C2CAV3"/>
<dbReference type="Gene3D" id="3.40.50.1820">
    <property type="entry name" value="alpha/beta hydrolase"/>
    <property type="match status" value="1"/>
</dbReference>
<dbReference type="SUPFAM" id="SSF53474">
    <property type="entry name" value="alpha/beta-Hydrolases"/>
    <property type="match status" value="1"/>
</dbReference>
<dbReference type="InterPro" id="IPR029058">
    <property type="entry name" value="AB_hydrolase_fold"/>
</dbReference>
<keyword evidence="3" id="KW-1185">Reference proteome</keyword>
<accession>A0A0C2CAV3</accession>
<evidence type="ECO:0000313" key="2">
    <source>
        <dbReference type="EMBL" id="KIH46972.1"/>
    </source>
</evidence>
<sequence length="233" mass="26012">MDASFSGLIVTKSKNKDVALSFRANLPDPYSPESWNKSYLPLKKWEHEGKVSSFLAEGCKDLWLGVMRKRFQNIVKNAKTKEVLITGHYLGGALAALVALDIVKGDLVKNDSVTVITLGQMMVGDKEFAKAYEEKIENSFRVVHKLDLISLVPSEENGYAFNGNEVLYDKIGMQMNGTTGYKICKQNECSGKQIRPLNSTQNDVYFKKNVTTYVAMLREAYIKPAICAGPGRR</sequence>
<dbReference type="PANTHER" id="PTHR45908">
    <property type="entry name" value="PROTEIN CBG11750-RELATED"/>
    <property type="match status" value="1"/>
</dbReference>
<dbReference type="OrthoDB" id="438440at2759"/>
<dbReference type="EMBL" id="KN768242">
    <property type="protein sequence ID" value="KIH46972.1"/>
    <property type="molecule type" value="Genomic_DNA"/>
</dbReference>
<dbReference type="InterPro" id="IPR002921">
    <property type="entry name" value="Fungal_lipase-type"/>
</dbReference>
<reference evidence="2 3" key="1">
    <citation type="submission" date="2013-12" db="EMBL/GenBank/DDBJ databases">
        <title>Draft genome of the parsitic nematode Ancylostoma duodenale.</title>
        <authorList>
            <person name="Mitreva M."/>
        </authorList>
    </citation>
    <scope>NUCLEOTIDE SEQUENCE [LARGE SCALE GENOMIC DNA]</scope>
    <source>
        <strain evidence="2 3">Zhejiang</strain>
    </source>
</reference>
<evidence type="ECO:0000259" key="1">
    <source>
        <dbReference type="Pfam" id="PF01764"/>
    </source>
</evidence>
<organism evidence="2 3">
    <name type="scientific">Ancylostoma duodenale</name>
    <dbReference type="NCBI Taxonomy" id="51022"/>
    <lineage>
        <taxon>Eukaryota</taxon>
        <taxon>Metazoa</taxon>
        <taxon>Ecdysozoa</taxon>
        <taxon>Nematoda</taxon>
        <taxon>Chromadorea</taxon>
        <taxon>Rhabditida</taxon>
        <taxon>Rhabditina</taxon>
        <taxon>Rhabditomorpha</taxon>
        <taxon>Strongyloidea</taxon>
        <taxon>Ancylostomatidae</taxon>
        <taxon>Ancylostomatinae</taxon>
        <taxon>Ancylostoma</taxon>
    </lineage>
</organism>
<feature type="domain" description="Fungal lipase-type" evidence="1">
    <location>
        <begin position="44"/>
        <end position="155"/>
    </location>
</feature>
<dbReference type="Proteomes" id="UP000054047">
    <property type="component" value="Unassembled WGS sequence"/>
</dbReference>
<dbReference type="CDD" id="cd00519">
    <property type="entry name" value="Lipase_3"/>
    <property type="match status" value="1"/>
</dbReference>
<dbReference type="Pfam" id="PF01764">
    <property type="entry name" value="Lipase_3"/>
    <property type="match status" value="1"/>
</dbReference>
<protein>
    <submittedName>
        <fullName evidence="2">Triacylglycerol lipase</fullName>
    </submittedName>
</protein>
<dbReference type="GO" id="GO:0006629">
    <property type="term" value="P:lipid metabolic process"/>
    <property type="evidence" value="ECO:0007669"/>
    <property type="project" value="InterPro"/>
</dbReference>
<name>A0A0C2CAV3_9BILA</name>
<evidence type="ECO:0000313" key="3">
    <source>
        <dbReference type="Proteomes" id="UP000054047"/>
    </source>
</evidence>
<proteinExistence type="predicted"/>